<organism evidence="3 4">
    <name type="scientific">Anaerovibrio slackiae</name>
    <dbReference type="NCBI Taxonomy" id="2652309"/>
    <lineage>
        <taxon>Bacteria</taxon>
        <taxon>Bacillati</taxon>
        <taxon>Bacillota</taxon>
        <taxon>Negativicutes</taxon>
        <taxon>Selenomonadales</taxon>
        <taxon>Selenomonadaceae</taxon>
        <taxon>Anaerovibrio</taxon>
    </lineage>
</organism>
<dbReference type="AlphaFoldDB" id="A0A6I2UGW4"/>
<keyword evidence="1" id="KW-1003">Cell membrane</keyword>
<keyword evidence="1 2" id="KW-0472">Membrane</keyword>
<dbReference type="InterPro" id="IPR009709">
    <property type="entry name" value="DUF1290"/>
</dbReference>
<keyword evidence="2" id="KW-1133">Transmembrane helix</keyword>
<dbReference type="EMBL" id="VUNR01000007">
    <property type="protein sequence ID" value="MSU08431.1"/>
    <property type="molecule type" value="Genomic_DNA"/>
</dbReference>
<evidence type="ECO:0000313" key="3">
    <source>
        <dbReference type="EMBL" id="MSU08431.1"/>
    </source>
</evidence>
<dbReference type="RefSeq" id="WP_154406591.1">
    <property type="nucleotide sequence ID" value="NZ_JAQXJM010000112.1"/>
</dbReference>
<protein>
    <submittedName>
        <fullName evidence="3">DUF1290 domain-containing protein</fullName>
    </submittedName>
</protein>
<proteinExistence type="inferred from homology"/>
<evidence type="ECO:0000256" key="1">
    <source>
        <dbReference type="PIRNR" id="PIRNR018579"/>
    </source>
</evidence>
<evidence type="ECO:0000313" key="4">
    <source>
        <dbReference type="Proteomes" id="UP000433181"/>
    </source>
</evidence>
<sequence>MILAIVGLCLGIVLGFLFPWSIPVAYSKLFSIALLASLDSVFGGIRAASEGTFDDRIFISGFFSNALLAAFLVYVGDHLGIDLYYVALLALGLRIFNNLGRIRQYLLKKH</sequence>
<keyword evidence="1 2" id="KW-0812">Transmembrane</keyword>
<reference evidence="3 4" key="1">
    <citation type="submission" date="2019-08" db="EMBL/GenBank/DDBJ databases">
        <title>In-depth cultivation of the pig gut microbiome towards novel bacterial diversity and tailored functional studies.</title>
        <authorList>
            <person name="Wylensek D."/>
            <person name="Hitch T.C.A."/>
            <person name="Clavel T."/>
        </authorList>
    </citation>
    <scope>NUCLEOTIDE SEQUENCE [LARGE SCALE GENOMIC DNA]</scope>
    <source>
        <strain evidence="3 4">WCA-693-APC-5D-A</strain>
    </source>
</reference>
<comment type="subcellular location">
    <subcellularLocation>
        <location evidence="1">Cell membrane</location>
        <topology evidence="1">Multi-pass membrane protein</topology>
    </subcellularLocation>
</comment>
<dbReference type="GeneID" id="96778356"/>
<comment type="caution">
    <text evidence="3">The sequence shown here is derived from an EMBL/GenBank/DDBJ whole genome shotgun (WGS) entry which is preliminary data.</text>
</comment>
<comment type="similarity">
    <text evidence="1">Belongs to the sbp family.</text>
</comment>
<gene>
    <name evidence="3" type="ORF">FYJ84_05455</name>
</gene>
<feature type="transmembrane region" description="Helical" evidence="2">
    <location>
        <begin position="25"/>
        <end position="45"/>
    </location>
</feature>
<dbReference type="Pfam" id="PF06947">
    <property type="entry name" value="DUF1290"/>
    <property type="match status" value="1"/>
</dbReference>
<dbReference type="PIRSF" id="PIRSF018579">
    <property type="entry name" value="Sbp"/>
    <property type="match status" value="1"/>
</dbReference>
<feature type="transmembrane region" description="Helical" evidence="2">
    <location>
        <begin position="81"/>
        <end position="100"/>
    </location>
</feature>
<dbReference type="GO" id="GO:0005886">
    <property type="term" value="C:plasma membrane"/>
    <property type="evidence" value="ECO:0007669"/>
    <property type="project" value="UniProtKB-SubCell"/>
</dbReference>
<evidence type="ECO:0000256" key="2">
    <source>
        <dbReference type="SAM" id="Phobius"/>
    </source>
</evidence>
<name>A0A6I2UGW4_9FIRM</name>
<accession>A0A6I2UGW4</accession>
<feature type="transmembrane region" description="Helical" evidence="2">
    <location>
        <begin position="57"/>
        <end position="75"/>
    </location>
</feature>
<keyword evidence="4" id="KW-1185">Reference proteome</keyword>
<dbReference type="Proteomes" id="UP000433181">
    <property type="component" value="Unassembled WGS sequence"/>
</dbReference>